<organism evidence="2 3">
    <name type="scientific">Cimex lectularius</name>
    <name type="common">Bed bug</name>
    <name type="synonym">Acanthia lectularia</name>
    <dbReference type="NCBI Taxonomy" id="79782"/>
    <lineage>
        <taxon>Eukaryota</taxon>
        <taxon>Metazoa</taxon>
        <taxon>Ecdysozoa</taxon>
        <taxon>Arthropoda</taxon>
        <taxon>Hexapoda</taxon>
        <taxon>Insecta</taxon>
        <taxon>Pterygota</taxon>
        <taxon>Neoptera</taxon>
        <taxon>Paraneoptera</taxon>
        <taxon>Hemiptera</taxon>
        <taxon>Heteroptera</taxon>
        <taxon>Panheteroptera</taxon>
        <taxon>Cimicomorpha</taxon>
        <taxon>Cimicidae</taxon>
        <taxon>Cimex</taxon>
    </lineage>
</organism>
<dbReference type="InterPro" id="IPR011989">
    <property type="entry name" value="ARM-like"/>
</dbReference>
<dbReference type="AlphaFoldDB" id="A0A8I6TIS5"/>
<dbReference type="SUPFAM" id="SSF48371">
    <property type="entry name" value="ARM repeat"/>
    <property type="match status" value="1"/>
</dbReference>
<dbReference type="PANTHER" id="PTHR46263:SF1">
    <property type="entry name" value="ARMADILLO REPEAT-CONTAINING PROTEIN 7"/>
    <property type="match status" value="1"/>
</dbReference>
<dbReference type="Pfam" id="PF01575">
    <property type="entry name" value="MaoC_dehydratas"/>
    <property type="match status" value="1"/>
</dbReference>
<dbReference type="PANTHER" id="PTHR46263">
    <property type="entry name" value="ARMADILLO REPEAT-CONTAINING PROTEIN 7"/>
    <property type="match status" value="1"/>
</dbReference>
<dbReference type="SUPFAM" id="SSF54637">
    <property type="entry name" value="Thioesterase/thiol ester dehydrase-isomerase"/>
    <property type="match status" value="1"/>
</dbReference>
<dbReference type="InterPro" id="IPR016024">
    <property type="entry name" value="ARM-type_fold"/>
</dbReference>
<dbReference type="InterPro" id="IPR042462">
    <property type="entry name" value="ARMC7"/>
</dbReference>
<dbReference type="KEGG" id="clec:106664780"/>
<accession>A0A8I6TIS5</accession>
<dbReference type="Gene3D" id="3.10.129.10">
    <property type="entry name" value="Hotdog Thioesterase"/>
    <property type="match status" value="1"/>
</dbReference>
<dbReference type="GeneID" id="106664780"/>
<evidence type="ECO:0000259" key="1">
    <source>
        <dbReference type="Pfam" id="PF01575"/>
    </source>
</evidence>
<reference evidence="2" key="1">
    <citation type="submission" date="2022-01" db="UniProtKB">
        <authorList>
            <consortium name="EnsemblMetazoa"/>
        </authorList>
    </citation>
    <scope>IDENTIFICATION</scope>
</reference>
<dbReference type="OMA" id="YECRQHD"/>
<dbReference type="RefSeq" id="XP_024081555.1">
    <property type="nucleotide sequence ID" value="XM_024225787.1"/>
</dbReference>
<dbReference type="InterPro" id="IPR002539">
    <property type="entry name" value="MaoC-like_dom"/>
</dbReference>
<protein>
    <recommendedName>
        <fullName evidence="1">MaoC-like domain-containing protein</fullName>
    </recommendedName>
</protein>
<feature type="domain" description="MaoC-like" evidence="1">
    <location>
        <begin position="193"/>
        <end position="285"/>
    </location>
</feature>
<proteinExistence type="predicted"/>
<dbReference type="OrthoDB" id="201709at2759"/>
<dbReference type="GO" id="GO:0018812">
    <property type="term" value="F:3-hydroxyacyl-CoA dehydratase activity"/>
    <property type="evidence" value="ECO:0007669"/>
    <property type="project" value="UniProtKB-ARBA"/>
</dbReference>
<sequence>MFSSKERLRRRTGKNKVDRFAYLTLLKEEYEKTNSKEAKHQVLANLANFAYDPINYEFIRKLGIIDLFLGELSSNDEQLAEYAIAGICNLCLDLENKEHIISTPAALHVIKGCLNSNREEIVLSALSTLMFLITPKSKQVITSKETVEIVVALSKNPNPRVHNLAKLFLQDYCTEEQVAEGEASLASILSLHHAPEFSEEKVVSKVDVERFAKLSGDTNTVHSGENAIVHGALLNSYVSSIIGTKLPGHGTVVVSQKFRFPNPCRVDEKIIISVEIKGERRKLMTCFFKVMTKSNQKIVMEGEAQLLMPEKKSLN</sequence>
<dbReference type="InterPro" id="IPR029069">
    <property type="entry name" value="HotDog_dom_sf"/>
</dbReference>
<evidence type="ECO:0000313" key="3">
    <source>
        <dbReference type="Proteomes" id="UP000494040"/>
    </source>
</evidence>
<dbReference type="EnsemblMetazoa" id="XM_024225787.1">
    <property type="protein sequence ID" value="XP_024081555.1"/>
    <property type="gene ID" value="LOC106664780"/>
</dbReference>
<name>A0A8I6TIS5_CIMLE</name>
<dbReference type="Proteomes" id="UP000494040">
    <property type="component" value="Unassembled WGS sequence"/>
</dbReference>
<dbReference type="Gene3D" id="1.25.10.10">
    <property type="entry name" value="Leucine-rich Repeat Variant"/>
    <property type="match status" value="1"/>
</dbReference>
<keyword evidence="3" id="KW-1185">Reference proteome</keyword>
<evidence type="ECO:0000313" key="2">
    <source>
        <dbReference type="EnsemblMetazoa" id="XP_024081555.1"/>
    </source>
</evidence>